<organism evidence="2">
    <name type="scientific">Blumeria graminis f. sp. tritici 96224</name>
    <dbReference type="NCBI Taxonomy" id="1268274"/>
    <lineage>
        <taxon>Eukaryota</taxon>
        <taxon>Fungi</taxon>
        <taxon>Dikarya</taxon>
        <taxon>Ascomycota</taxon>
        <taxon>Pezizomycotina</taxon>
        <taxon>Leotiomycetes</taxon>
        <taxon>Erysiphales</taxon>
        <taxon>Erysiphaceae</taxon>
        <taxon>Blumeria</taxon>
    </lineage>
</organism>
<dbReference type="AlphaFoldDB" id="A0A381LDT7"/>
<keyword evidence="1" id="KW-0472">Membrane</keyword>
<feature type="transmembrane region" description="Helical" evidence="1">
    <location>
        <begin position="57"/>
        <end position="78"/>
    </location>
</feature>
<name>A0A381LDT7_BLUGR</name>
<keyword evidence="1" id="KW-0812">Transmembrane</keyword>
<keyword evidence="1" id="KW-1133">Transmembrane helix</keyword>
<evidence type="ECO:0000256" key="1">
    <source>
        <dbReference type="SAM" id="Phobius"/>
    </source>
</evidence>
<accession>A0A381LDT7</accession>
<sequence length="82" mass="9341">MGIFLYFYYFREAEFSLFILFNPTAHDFILYSGLIFPFGMSPQATKTILGITARRRAMTPSIVGLFSVSCTLTINFLAHTML</sequence>
<feature type="transmembrane region" description="Helical" evidence="1">
    <location>
        <begin position="15"/>
        <end position="36"/>
    </location>
</feature>
<reference evidence="2" key="1">
    <citation type="submission" date="2018-07" db="EMBL/GenBank/DDBJ databases">
        <authorList>
            <person name="Quirk P.G."/>
            <person name="Krulwich T.A."/>
        </authorList>
    </citation>
    <scope>NUCLEOTIDE SEQUENCE</scope>
    <source>
        <strain evidence="2">96224</strain>
    </source>
</reference>
<evidence type="ECO:0000313" key="2">
    <source>
        <dbReference type="EMBL" id="SUZ11652.1"/>
    </source>
</evidence>
<proteinExistence type="predicted"/>
<gene>
    <name evidence="2" type="ORF">BGT96224V2_LOCUS4803</name>
</gene>
<dbReference type="EMBL" id="UIGY01000135">
    <property type="protein sequence ID" value="SUZ11652.1"/>
    <property type="molecule type" value="Genomic_DNA"/>
</dbReference>
<protein>
    <submittedName>
        <fullName evidence="2">Bgt-20563</fullName>
    </submittedName>
</protein>